<gene>
    <name evidence="4" type="ORF">EKO27_g3886</name>
</gene>
<sequence>MTRREVLIARSVVYAILTSLPNGDPARNPSLLSKAFRLFRLFWLTFRLLRPDLFRALRGVWEIREDEYRASFGAESTDNDNSISNRKKRRRDKKKDVLRPIGDMGYSGSTFFRTSDSTYLVKSVPRHFEHDFFKNELLLPYAEYMQQNPDSLLVRITDLLERTHKSLGELLGLAPSHHIVMENIMYAQDFTSERCPKQKWESWDLKPTSFFYPERDVAGGALATEATKSKLADKFDGKMKLTKACATRFREMLEKDTRLLANHNAVDYSLFLVRISAADMSDCESHPPLGTSQDVEEFISPAPPPPLSPPNPPTWRTGILSSNGREVYRAAILDFFWAKHTLHAKVMTGLVRGYNLIDEQGPMSITAESDEYRTRFLNMCMEFIEIGE</sequence>
<dbReference type="InterPro" id="IPR023610">
    <property type="entry name" value="PInositol-4/5-P-5/4-kinase"/>
</dbReference>
<dbReference type="PANTHER" id="PTHR23086:SF126">
    <property type="entry name" value="PIPK DOMAIN-CONTAINING PROTEIN"/>
    <property type="match status" value="1"/>
</dbReference>
<keyword evidence="1" id="KW-0067">ATP-binding</keyword>
<dbReference type="SUPFAM" id="SSF56104">
    <property type="entry name" value="SAICAR synthase-like"/>
    <property type="match status" value="1"/>
</dbReference>
<dbReference type="GO" id="GO:0005524">
    <property type="term" value="F:ATP binding"/>
    <property type="evidence" value="ECO:0007669"/>
    <property type="project" value="UniProtKB-UniRule"/>
</dbReference>
<reference evidence="4 5" key="1">
    <citation type="submission" date="2018-12" db="EMBL/GenBank/DDBJ databases">
        <title>Draft genome sequence of Xylaria grammica IHI A82.</title>
        <authorList>
            <person name="Buettner E."/>
            <person name="Kellner H."/>
        </authorList>
    </citation>
    <scope>NUCLEOTIDE SEQUENCE [LARGE SCALE GENOMIC DNA]</scope>
    <source>
        <strain evidence="4 5">IHI A82</strain>
    </source>
</reference>
<keyword evidence="1" id="KW-0547">Nucleotide-binding</keyword>
<dbReference type="GO" id="GO:0046854">
    <property type="term" value="P:phosphatidylinositol phosphate biosynthetic process"/>
    <property type="evidence" value="ECO:0007669"/>
    <property type="project" value="TreeGrafter"/>
</dbReference>
<dbReference type="AlphaFoldDB" id="A0A439D9W3"/>
<dbReference type="PANTHER" id="PTHR23086">
    <property type="entry name" value="PHOSPHATIDYLINOSITOL-4-PHOSPHATE 5-KINASE"/>
    <property type="match status" value="1"/>
</dbReference>
<dbReference type="EMBL" id="RYZI01000087">
    <property type="protein sequence ID" value="RWA11188.1"/>
    <property type="molecule type" value="Genomic_DNA"/>
</dbReference>
<keyword evidence="1" id="KW-0418">Kinase</keyword>
<comment type="caution">
    <text evidence="4">The sequence shown here is derived from an EMBL/GenBank/DDBJ whole genome shotgun (WGS) entry which is preliminary data.</text>
</comment>
<evidence type="ECO:0000256" key="2">
    <source>
        <dbReference type="SAM" id="MobiDB-lite"/>
    </source>
</evidence>
<dbReference type="PROSITE" id="PS51455">
    <property type="entry name" value="PIPK"/>
    <property type="match status" value="1"/>
</dbReference>
<feature type="domain" description="PIPK" evidence="3">
    <location>
        <begin position="1"/>
        <end position="388"/>
    </location>
</feature>
<evidence type="ECO:0000313" key="4">
    <source>
        <dbReference type="EMBL" id="RWA11188.1"/>
    </source>
</evidence>
<dbReference type="GO" id="GO:0005886">
    <property type="term" value="C:plasma membrane"/>
    <property type="evidence" value="ECO:0007669"/>
    <property type="project" value="TreeGrafter"/>
</dbReference>
<evidence type="ECO:0000256" key="1">
    <source>
        <dbReference type="PROSITE-ProRule" id="PRU00781"/>
    </source>
</evidence>
<feature type="region of interest" description="Disordered" evidence="2">
    <location>
        <begin position="75"/>
        <end position="95"/>
    </location>
</feature>
<keyword evidence="5" id="KW-1185">Reference proteome</keyword>
<dbReference type="Pfam" id="PF01504">
    <property type="entry name" value="PIP5K"/>
    <property type="match status" value="1"/>
</dbReference>
<protein>
    <recommendedName>
        <fullName evidence="3">PIPK domain-containing protein</fullName>
    </recommendedName>
</protein>
<organism evidence="4 5">
    <name type="scientific">Xylaria grammica</name>
    <dbReference type="NCBI Taxonomy" id="363999"/>
    <lineage>
        <taxon>Eukaryota</taxon>
        <taxon>Fungi</taxon>
        <taxon>Dikarya</taxon>
        <taxon>Ascomycota</taxon>
        <taxon>Pezizomycotina</taxon>
        <taxon>Sordariomycetes</taxon>
        <taxon>Xylariomycetidae</taxon>
        <taxon>Xylariales</taxon>
        <taxon>Xylariaceae</taxon>
        <taxon>Xylaria</taxon>
    </lineage>
</organism>
<feature type="compositionally biased region" description="Polar residues" evidence="2">
    <location>
        <begin position="75"/>
        <end position="84"/>
    </location>
</feature>
<dbReference type="Gene3D" id="3.30.810.10">
    <property type="entry name" value="2-Layer Sandwich"/>
    <property type="match status" value="1"/>
</dbReference>
<dbReference type="InterPro" id="IPR027484">
    <property type="entry name" value="PInositol-4-P-5-kinase_N"/>
</dbReference>
<dbReference type="InterPro" id="IPR002498">
    <property type="entry name" value="PInositol-4-P-4/5-kinase_core"/>
</dbReference>
<proteinExistence type="predicted"/>
<accession>A0A439D9W3</accession>
<evidence type="ECO:0000259" key="3">
    <source>
        <dbReference type="PROSITE" id="PS51455"/>
    </source>
</evidence>
<dbReference type="Proteomes" id="UP000286045">
    <property type="component" value="Unassembled WGS sequence"/>
</dbReference>
<keyword evidence="1" id="KW-0808">Transferase</keyword>
<dbReference type="SMART" id="SM00330">
    <property type="entry name" value="PIPKc"/>
    <property type="match status" value="1"/>
</dbReference>
<dbReference type="Gene3D" id="3.30.800.10">
    <property type="entry name" value="Phosphatidylinositol Phosphate Kinase II Beta"/>
    <property type="match status" value="1"/>
</dbReference>
<dbReference type="InterPro" id="IPR027483">
    <property type="entry name" value="PInositol-4-P-4/5-kinase_C_sf"/>
</dbReference>
<dbReference type="STRING" id="363999.A0A439D9W3"/>
<name>A0A439D9W3_9PEZI</name>
<dbReference type="GO" id="GO:0016308">
    <property type="term" value="F:1-phosphatidylinositol-4-phosphate 5-kinase activity"/>
    <property type="evidence" value="ECO:0007669"/>
    <property type="project" value="TreeGrafter"/>
</dbReference>
<evidence type="ECO:0000313" key="5">
    <source>
        <dbReference type="Proteomes" id="UP000286045"/>
    </source>
</evidence>